<dbReference type="Proteomes" id="UP000789920">
    <property type="component" value="Unassembled WGS sequence"/>
</dbReference>
<feature type="non-terminal residue" evidence="1">
    <location>
        <position position="74"/>
    </location>
</feature>
<evidence type="ECO:0000313" key="1">
    <source>
        <dbReference type="EMBL" id="CAG8852138.1"/>
    </source>
</evidence>
<reference evidence="1" key="1">
    <citation type="submission" date="2021-06" db="EMBL/GenBank/DDBJ databases">
        <authorList>
            <person name="Kallberg Y."/>
            <person name="Tangrot J."/>
            <person name="Rosling A."/>
        </authorList>
    </citation>
    <scope>NUCLEOTIDE SEQUENCE</scope>
    <source>
        <strain evidence="1">MA461A</strain>
    </source>
</reference>
<organism evidence="1 2">
    <name type="scientific">Racocetra persica</name>
    <dbReference type="NCBI Taxonomy" id="160502"/>
    <lineage>
        <taxon>Eukaryota</taxon>
        <taxon>Fungi</taxon>
        <taxon>Fungi incertae sedis</taxon>
        <taxon>Mucoromycota</taxon>
        <taxon>Glomeromycotina</taxon>
        <taxon>Glomeromycetes</taxon>
        <taxon>Diversisporales</taxon>
        <taxon>Gigasporaceae</taxon>
        <taxon>Racocetra</taxon>
    </lineage>
</organism>
<sequence length="74" mass="8785">MEVCYVEVGKKDHEDLKYNREVKIEQKVDGKNKDNDKIYAKRMGFTWKHSNKRNNSYMDDSYIGFIHGVEVVVN</sequence>
<gene>
    <name evidence="1" type="ORF">RPERSI_LOCUS36922</name>
</gene>
<name>A0ACA9SZL9_9GLOM</name>
<accession>A0ACA9SZL9</accession>
<evidence type="ECO:0000313" key="2">
    <source>
        <dbReference type="Proteomes" id="UP000789920"/>
    </source>
</evidence>
<dbReference type="EMBL" id="CAJVQC010180235">
    <property type="protein sequence ID" value="CAG8852138.1"/>
    <property type="molecule type" value="Genomic_DNA"/>
</dbReference>
<proteinExistence type="predicted"/>
<keyword evidence="2" id="KW-1185">Reference proteome</keyword>
<protein>
    <submittedName>
        <fullName evidence="1">35118_t:CDS:1</fullName>
    </submittedName>
</protein>
<comment type="caution">
    <text evidence="1">The sequence shown here is derived from an EMBL/GenBank/DDBJ whole genome shotgun (WGS) entry which is preliminary data.</text>
</comment>